<comment type="caution">
    <text evidence="8">The sequence shown here is derived from an EMBL/GenBank/DDBJ whole genome shotgun (WGS) entry which is preliminary data.</text>
</comment>
<keyword evidence="9" id="KW-1185">Reference proteome</keyword>
<evidence type="ECO:0000259" key="7">
    <source>
        <dbReference type="Pfam" id="PF00892"/>
    </source>
</evidence>
<feature type="domain" description="EamA" evidence="7">
    <location>
        <begin position="28"/>
        <end position="157"/>
    </location>
</feature>
<feature type="transmembrane region" description="Helical" evidence="6">
    <location>
        <begin position="86"/>
        <end position="106"/>
    </location>
</feature>
<accession>A0A4Z0NND5</accession>
<keyword evidence="3 6" id="KW-0812">Transmembrane</keyword>
<feature type="transmembrane region" description="Helical" evidence="6">
    <location>
        <begin position="203"/>
        <end position="220"/>
    </location>
</feature>
<evidence type="ECO:0000256" key="6">
    <source>
        <dbReference type="SAM" id="Phobius"/>
    </source>
</evidence>
<keyword evidence="4 6" id="KW-1133">Transmembrane helix</keyword>
<dbReference type="Pfam" id="PF00892">
    <property type="entry name" value="EamA"/>
    <property type="match status" value="2"/>
</dbReference>
<dbReference type="InterPro" id="IPR000620">
    <property type="entry name" value="EamA_dom"/>
</dbReference>
<dbReference type="RefSeq" id="WP_135416734.1">
    <property type="nucleotide sequence ID" value="NZ_SRLB01000013.1"/>
</dbReference>
<keyword evidence="5 6" id="KW-0472">Membrane</keyword>
<dbReference type="InterPro" id="IPR037185">
    <property type="entry name" value="EmrE-like"/>
</dbReference>
<evidence type="ECO:0000313" key="9">
    <source>
        <dbReference type="Proteomes" id="UP000297535"/>
    </source>
</evidence>
<dbReference type="PANTHER" id="PTHR32322">
    <property type="entry name" value="INNER MEMBRANE TRANSPORTER"/>
    <property type="match status" value="1"/>
</dbReference>
<feature type="transmembrane region" description="Helical" evidence="6">
    <location>
        <begin position="145"/>
        <end position="163"/>
    </location>
</feature>
<evidence type="ECO:0000256" key="2">
    <source>
        <dbReference type="ARBA" id="ARBA00007362"/>
    </source>
</evidence>
<dbReference type="InterPro" id="IPR050638">
    <property type="entry name" value="AA-Vitamin_Transporters"/>
</dbReference>
<protein>
    <submittedName>
        <fullName evidence="8">DMT family transporter</fullName>
    </submittedName>
</protein>
<feature type="transmembrane region" description="Helical" evidence="6">
    <location>
        <begin position="118"/>
        <end position="136"/>
    </location>
</feature>
<comment type="subcellular location">
    <subcellularLocation>
        <location evidence="1">Membrane</location>
        <topology evidence="1">Multi-pass membrane protein</topology>
    </subcellularLocation>
</comment>
<gene>
    <name evidence="8" type="ORF">EU555_18690</name>
</gene>
<feature type="transmembrane region" description="Helical" evidence="6">
    <location>
        <begin position="169"/>
        <end position="191"/>
    </location>
</feature>
<feature type="transmembrane region" description="Helical" evidence="6">
    <location>
        <begin position="54"/>
        <end position="74"/>
    </location>
</feature>
<dbReference type="Proteomes" id="UP000297535">
    <property type="component" value="Unassembled WGS sequence"/>
</dbReference>
<sequence>MSASSSEASPASPALTPPGLRARCGPALLLGGAILLWGANWPVMKVGLGHISPLWLSASRFTAGAACLFAWQASRGELRLPERADLPVVASIGLLQMTLFTALGAVAMTHLPAGRSAILSYTTPVWVLPAALLLFGERIGRRRQAGIGVAGLGVLALINPYAIDRRDTSGLAANAMLLAASAAWVLCILHLRYGRAPSPAFRLAPWQMLLAAAILVPLARAVEGPFTGDGTATLWACLAFVGPVATAFCFCAVNAASARLPASAMSTLMLAVPVAGLAFSMAALRESPGPDLILGAAAIVVRPSVRLVRSKTRRPRISSSRSTFWLTADCER</sequence>
<dbReference type="AlphaFoldDB" id="A0A4Z0NND5"/>
<evidence type="ECO:0000256" key="1">
    <source>
        <dbReference type="ARBA" id="ARBA00004141"/>
    </source>
</evidence>
<feature type="transmembrane region" description="Helical" evidence="6">
    <location>
        <begin position="232"/>
        <end position="253"/>
    </location>
</feature>
<comment type="similarity">
    <text evidence="2">Belongs to the EamA transporter family.</text>
</comment>
<dbReference type="EMBL" id="SRLB01000013">
    <property type="protein sequence ID" value="TGD97666.1"/>
    <property type="molecule type" value="Genomic_DNA"/>
</dbReference>
<evidence type="ECO:0000256" key="4">
    <source>
        <dbReference type="ARBA" id="ARBA00022989"/>
    </source>
</evidence>
<dbReference type="SUPFAM" id="SSF103481">
    <property type="entry name" value="Multidrug resistance efflux transporter EmrE"/>
    <property type="match status" value="2"/>
</dbReference>
<dbReference type="PANTHER" id="PTHR32322:SF2">
    <property type="entry name" value="EAMA DOMAIN-CONTAINING PROTEIN"/>
    <property type="match status" value="1"/>
</dbReference>
<dbReference type="OrthoDB" id="7850605at2"/>
<dbReference type="GO" id="GO:0016020">
    <property type="term" value="C:membrane"/>
    <property type="evidence" value="ECO:0007669"/>
    <property type="project" value="UniProtKB-SubCell"/>
</dbReference>
<proteinExistence type="inferred from homology"/>
<evidence type="ECO:0000256" key="5">
    <source>
        <dbReference type="ARBA" id="ARBA00023136"/>
    </source>
</evidence>
<evidence type="ECO:0000256" key="3">
    <source>
        <dbReference type="ARBA" id="ARBA00022692"/>
    </source>
</evidence>
<feature type="domain" description="EamA" evidence="7">
    <location>
        <begin position="175"/>
        <end position="300"/>
    </location>
</feature>
<organism evidence="8 9">
    <name type="scientific">Methylobacterium nonmethylotrophicum</name>
    <dbReference type="NCBI Taxonomy" id="1141884"/>
    <lineage>
        <taxon>Bacteria</taxon>
        <taxon>Pseudomonadati</taxon>
        <taxon>Pseudomonadota</taxon>
        <taxon>Alphaproteobacteria</taxon>
        <taxon>Hyphomicrobiales</taxon>
        <taxon>Methylobacteriaceae</taxon>
        <taxon>Methylobacterium</taxon>
    </lineage>
</organism>
<reference evidence="8 9" key="1">
    <citation type="submission" date="2019-04" db="EMBL/GenBank/DDBJ databases">
        <authorList>
            <person name="Feng G."/>
            <person name="Zhu H."/>
        </authorList>
    </citation>
    <scope>NUCLEOTIDE SEQUENCE [LARGE SCALE GENOMIC DNA]</scope>
    <source>
        <strain evidence="8 9">6HR-1</strain>
    </source>
</reference>
<evidence type="ECO:0000313" key="8">
    <source>
        <dbReference type="EMBL" id="TGD97666.1"/>
    </source>
</evidence>
<name>A0A4Z0NND5_9HYPH</name>
<feature type="transmembrane region" description="Helical" evidence="6">
    <location>
        <begin position="265"/>
        <end position="284"/>
    </location>
</feature>
<feature type="transmembrane region" description="Helical" evidence="6">
    <location>
        <begin position="20"/>
        <end position="39"/>
    </location>
</feature>